<proteinExistence type="predicted"/>
<protein>
    <submittedName>
        <fullName evidence="1">Uncharacterized protein</fullName>
    </submittedName>
</protein>
<evidence type="ECO:0000313" key="2">
    <source>
        <dbReference type="Proteomes" id="UP001152561"/>
    </source>
</evidence>
<dbReference type="EMBL" id="JAJAGQ010000013">
    <property type="protein sequence ID" value="KAJ8546340.1"/>
    <property type="molecule type" value="Genomic_DNA"/>
</dbReference>
<dbReference type="OrthoDB" id="1821226at2759"/>
<dbReference type="Proteomes" id="UP001152561">
    <property type="component" value="Unassembled WGS sequence"/>
</dbReference>
<dbReference type="AlphaFoldDB" id="A0A9Q1M0L3"/>
<name>A0A9Q1M0L3_9SOLA</name>
<organism evidence="1 2">
    <name type="scientific">Anisodus acutangulus</name>
    <dbReference type="NCBI Taxonomy" id="402998"/>
    <lineage>
        <taxon>Eukaryota</taxon>
        <taxon>Viridiplantae</taxon>
        <taxon>Streptophyta</taxon>
        <taxon>Embryophyta</taxon>
        <taxon>Tracheophyta</taxon>
        <taxon>Spermatophyta</taxon>
        <taxon>Magnoliopsida</taxon>
        <taxon>eudicotyledons</taxon>
        <taxon>Gunneridae</taxon>
        <taxon>Pentapetalae</taxon>
        <taxon>asterids</taxon>
        <taxon>lamiids</taxon>
        <taxon>Solanales</taxon>
        <taxon>Solanaceae</taxon>
        <taxon>Solanoideae</taxon>
        <taxon>Hyoscyameae</taxon>
        <taxon>Anisodus</taxon>
    </lineage>
</organism>
<comment type="caution">
    <text evidence="1">The sequence shown here is derived from an EMBL/GenBank/DDBJ whole genome shotgun (WGS) entry which is preliminary data.</text>
</comment>
<accession>A0A9Q1M0L3</accession>
<reference evidence="2" key="1">
    <citation type="journal article" date="2023" name="Proc. Natl. Acad. Sci. U.S.A.">
        <title>Genomic and structural basis for evolution of tropane alkaloid biosynthesis.</title>
        <authorList>
            <person name="Wanga Y.-J."/>
            <person name="Taina T."/>
            <person name="Yua J.-Y."/>
            <person name="Lia J."/>
            <person name="Xua B."/>
            <person name="Chenc J."/>
            <person name="D'Auriad J.C."/>
            <person name="Huanga J.-P."/>
            <person name="Huanga S.-X."/>
        </authorList>
    </citation>
    <scope>NUCLEOTIDE SEQUENCE [LARGE SCALE GENOMIC DNA]</scope>
    <source>
        <strain evidence="2">cv. KIB-2019</strain>
    </source>
</reference>
<sequence length="96" mass="10670">MNMIEEYSTIAKVARLKPAIEDLADLERQGLGFALTLSREPQPSEATVVGSSSDASLAMEKPLYAWLHQLLPCLLVLHGHFSESLQTPFHSDLNRH</sequence>
<keyword evidence="2" id="KW-1185">Reference proteome</keyword>
<evidence type="ECO:0000313" key="1">
    <source>
        <dbReference type="EMBL" id="KAJ8546340.1"/>
    </source>
</evidence>
<gene>
    <name evidence="1" type="ORF">K7X08_018923</name>
</gene>